<dbReference type="RefSeq" id="WP_184833913.1">
    <property type="nucleotide sequence ID" value="NZ_JACHMN010000002.1"/>
</dbReference>
<gene>
    <name evidence="3" type="ORF">F4553_001555</name>
</gene>
<dbReference type="Proteomes" id="UP000587527">
    <property type="component" value="Unassembled WGS sequence"/>
</dbReference>
<protein>
    <submittedName>
        <fullName evidence="3">Cell division septum initiation protein DivIVA</fullName>
    </submittedName>
</protein>
<sequence length="227" mass="24587">MAHDRDSPAPSDQSGYETELFRTVMFGYERTQVDDYVDALRNEVHVLNDGLQRLLPLEGSLAAERAEAQRLRSELVERSMGASVSARIQQMLRLAEDEAAALRRVAEDQLAQAAADADEIRRAARMDAELAAASHRREHQAEAATLVAKAKAEAEQILAEARARSPQVEPRKANGPINGGTPTTAPAGTSSNRKRAADRPLKSRNTNTSPHAHEGMPTAPTGTRPAP</sequence>
<keyword evidence="3" id="KW-0131">Cell cycle</keyword>
<evidence type="ECO:0000313" key="4">
    <source>
        <dbReference type="Proteomes" id="UP000587527"/>
    </source>
</evidence>
<feature type="compositionally biased region" description="Low complexity" evidence="2">
    <location>
        <begin position="173"/>
        <end position="191"/>
    </location>
</feature>
<evidence type="ECO:0000256" key="1">
    <source>
        <dbReference type="SAM" id="Coils"/>
    </source>
</evidence>
<keyword evidence="1" id="KW-0175">Coiled coil</keyword>
<evidence type="ECO:0000313" key="3">
    <source>
        <dbReference type="EMBL" id="MBB5868176.1"/>
    </source>
</evidence>
<reference evidence="3 4" key="1">
    <citation type="submission" date="2020-08" db="EMBL/GenBank/DDBJ databases">
        <title>Sequencing the genomes of 1000 actinobacteria strains.</title>
        <authorList>
            <person name="Klenk H.-P."/>
        </authorList>
    </citation>
    <scope>NUCLEOTIDE SEQUENCE [LARGE SCALE GENOMIC DNA]</scope>
    <source>
        <strain evidence="3 4">DSM 45362</strain>
    </source>
</reference>
<accession>A0A841BLP7</accession>
<feature type="region of interest" description="Disordered" evidence="2">
    <location>
        <begin position="160"/>
        <end position="227"/>
    </location>
</feature>
<dbReference type="EMBL" id="JACHMN010000002">
    <property type="protein sequence ID" value="MBB5868176.1"/>
    <property type="molecule type" value="Genomic_DNA"/>
</dbReference>
<name>A0A841BLP7_9ACTN</name>
<organism evidence="3 4">
    <name type="scientific">Allocatelliglobosispora scoriae</name>
    <dbReference type="NCBI Taxonomy" id="643052"/>
    <lineage>
        <taxon>Bacteria</taxon>
        <taxon>Bacillati</taxon>
        <taxon>Actinomycetota</taxon>
        <taxon>Actinomycetes</taxon>
        <taxon>Micromonosporales</taxon>
        <taxon>Micromonosporaceae</taxon>
        <taxon>Allocatelliglobosispora</taxon>
    </lineage>
</organism>
<feature type="coiled-coil region" evidence="1">
    <location>
        <begin position="92"/>
        <end position="123"/>
    </location>
</feature>
<dbReference type="AlphaFoldDB" id="A0A841BLP7"/>
<evidence type="ECO:0000256" key="2">
    <source>
        <dbReference type="SAM" id="MobiDB-lite"/>
    </source>
</evidence>
<keyword evidence="4" id="KW-1185">Reference proteome</keyword>
<comment type="caution">
    <text evidence="3">The sequence shown here is derived from an EMBL/GenBank/DDBJ whole genome shotgun (WGS) entry which is preliminary data.</text>
</comment>
<keyword evidence="3" id="KW-0132">Cell division</keyword>
<proteinExistence type="predicted"/>
<dbReference type="GO" id="GO:0051301">
    <property type="term" value="P:cell division"/>
    <property type="evidence" value="ECO:0007669"/>
    <property type="project" value="UniProtKB-KW"/>
</dbReference>